<dbReference type="InterPro" id="IPR001752">
    <property type="entry name" value="Kinesin_motor_dom"/>
</dbReference>
<dbReference type="Gene3D" id="3.40.850.10">
    <property type="entry name" value="Kinesin motor domain"/>
    <property type="match status" value="1"/>
</dbReference>
<dbReference type="PANTHER" id="PTHR47968">
    <property type="entry name" value="CENTROMERE PROTEIN E"/>
    <property type="match status" value="1"/>
</dbReference>
<evidence type="ECO:0000313" key="7">
    <source>
        <dbReference type="Proteomes" id="UP000789342"/>
    </source>
</evidence>
<dbReference type="AlphaFoldDB" id="A0A9N9JRF4"/>
<dbReference type="SUPFAM" id="SSF52540">
    <property type="entry name" value="P-loop containing nucleoside triphosphate hydrolases"/>
    <property type="match status" value="1"/>
</dbReference>
<dbReference type="InterPro" id="IPR027640">
    <property type="entry name" value="Kinesin-like_fam"/>
</dbReference>
<evidence type="ECO:0000256" key="2">
    <source>
        <dbReference type="ARBA" id="ARBA00023054"/>
    </source>
</evidence>
<evidence type="ECO:0000256" key="3">
    <source>
        <dbReference type="ARBA" id="ARBA00023175"/>
    </source>
</evidence>
<keyword evidence="1" id="KW-0493">Microtubule</keyword>
<protein>
    <submittedName>
        <fullName evidence="6">18730_t:CDS:1</fullName>
    </submittedName>
</protein>
<comment type="caution">
    <text evidence="4">Lacks conserved residue(s) required for the propagation of feature annotation.</text>
</comment>
<comment type="caution">
    <text evidence="6">The sequence shown here is derived from an EMBL/GenBank/DDBJ whole genome shotgun (WGS) entry which is preliminary data.</text>
</comment>
<dbReference type="EMBL" id="CAJVPV010064111">
    <property type="protein sequence ID" value="CAG8793606.1"/>
    <property type="molecule type" value="Genomic_DNA"/>
</dbReference>
<dbReference type="GO" id="GO:0005874">
    <property type="term" value="C:microtubule"/>
    <property type="evidence" value="ECO:0007669"/>
    <property type="project" value="UniProtKB-KW"/>
</dbReference>
<dbReference type="PROSITE" id="PS50067">
    <property type="entry name" value="KINESIN_MOTOR_2"/>
    <property type="match status" value="1"/>
</dbReference>
<keyword evidence="7" id="KW-1185">Reference proteome</keyword>
<proteinExistence type="inferred from homology"/>
<sequence length="99" mass="11763">WLRDVKIYEISQIQGNMDDEEFKGLIPRIVEQIFYSIITSPSTIEYTVKVSYMEIYMERIRDLLNPQNDNLPIHEEKNRGVYVKGLLEVYVSSVQEVYE</sequence>
<name>A0A9N9JRF4_9GLOM</name>
<keyword evidence="3" id="KW-0505">Motor protein</keyword>
<dbReference type="GO" id="GO:0007018">
    <property type="term" value="P:microtubule-based movement"/>
    <property type="evidence" value="ECO:0007669"/>
    <property type="project" value="InterPro"/>
</dbReference>
<dbReference type="Proteomes" id="UP000789342">
    <property type="component" value="Unassembled WGS sequence"/>
</dbReference>
<accession>A0A9N9JRF4</accession>
<evidence type="ECO:0000256" key="4">
    <source>
        <dbReference type="PROSITE-ProRule" id="PRU00283"/>
    </source>
</evidence>
<dbReference type="OrthoDB" id="3176171at2759"/>
<dbReference type="GO" id="GO:0008017">
    <property type="term" value="F:microtubule binding"/>
    <property type="evidence" value="ECO:0007669"/>
    <property type="project" value="InterPro"/>
</dbReference>
<comment type="similarity">
    <text evidence="4">Belongs to the TRAFAC class myosin-kinesin ATPase superfamily. Kinesin family.</text>
</comment>
<dbReference type="Pfam" id="PF00225">
    <property type="entry name" value="Kinesin"/>
    <property type="match status" value="1"/>
</dbReference>
<keyword evidence="2" id="KW-0175">Coiled coil</keyword>
<dbReference type="PANTHER" id="PTHR47968:SF36">
    <property type="entry name" value="KINESIN HEAVY CHAIN ISOFORM X1"/>
    <property type="match status" value="1"/>
</dbReference>
<organism evidence="6 7">
    <name type="scientific">Acaulospora morrowiae</name>
    <dbReference type="NCBI Taxonomy" id="94023"/>
    <lineage>
        <taxon>Eukaryota</taxon>
        <taxon>Fungi</taxon>
        <taxon>Fungi incertae sedis</taxon>
        <taxon>Mucoromycota</taxon>
        <taxon>Glomeromycotina</taxon>
        <taxon>Glomeromycetes</taxon>
        <taxon>Diversisporales</taxon>
        <taxon>Acaulosporaceae</taxon>
        <taxon>Acaulospora</taxon>
    </lineage>
</organism>
<dbReference type="InterPro" id="IPR036961">
    <property type="entry name" value="Kinesin_motor_dom_sf"/>
</dbReference>
<dbReference type="GO" id="GO:0003777">
    <property type="term" value="F:microtubule motor activity"/>
    <property type="evidence" value="ECO:0007669"/>
    <property type="project" value="InterPro"/>
</dbReference>
<feature type="non-terminal residue" evidence="6">
    <location>
        <position position="99"/>
    </location>
</feature>
<feature type="domain" description="Kinesin motor" evidence="5">
    <location>
        <begin position="1"/>
        <end position="99"/>
    </location>
</feature>
<reference evidence="6" key="1">
    <citation type="submission" date="2021-06" db="EMBL/GenBank/DDBJ databases">
        <authorList>
            <person name="Kallberg Y."/>
            <person name="Tangrot J."/>
            <person name="Rosling A."/>
        </authorList>
    </citation>
    <scope>NUCLEOTIDE SEQUENCE</scope>
    <source>
        <strain evidence="6">CL551</strain>
    </source>
</reference>
<feature type="non-terminal residue" evidence="6">
    <location>
        <position position="1"/>
    </location>
</feature>
<dbReference type="GO" id="GO:0005524">
    <property type="term" value="F:ATP binding"/>
    <property type="evidence" value="ECO:0007669"/>
    <property type="project" value="InterPro"/>
</dbReference>
<evidence type="ECO:0000313" key="6">
    <source>
        <dbReference type="EMBL" id="CAG8793606.1"/>
    </source>
</evidence>
<dbReference type="InterPro" id="IPR027417">
    <property type="entry name" value="P-loop_NTPase"/>
</dbReference>
<evidence type="ECO:0000256" key="1">
    <source>
        <dbReference type="ARBA" id="ARBA00022701"/>
    </source>
</evidence>
<gene>
    <name evidence="6" type="ORF">AMORRO_LOCUS18359</name>
</gene>
<evidence type="ECO:0000259" key="5">
    <source>
        <dbReference type="PROSITE" id="PS50067"/>
    </source>
</evidence>